<evidence type="ECO:0000313" key="2">
    <source>
        <dbReference type="EMBL" id="PIU02086.1"/>
    </source>
</evidence>
<proteinExistence type="predicted"/>
<sequence length="134" mass="14183">MVGKRGGEKMKFLQKIGQKANHLAMASVVYAADIDLRPQGTWSPLGNVTFGGLISALIRLALIIVALVAFAFLILGGVKWITSGGDKEATSGAQKTITAALIGLVIVFAAWAILQLVQTFFGINILTFVIPTIN</sequence>
<feature type="transmembrane region" description="Helical" evidence="1">
    <location>
        <begin position="99"/>
        <end position="130"/>
    </location>
</feature>
<keyword evidence="1" id="KW-0472">Membrane</keyword>
<keyword evidence="1" id="KW-0812">Transmembrane</keyword>
<keyword evidence="1" id="KW-1133">Transmembrane helix</keyword>
<dbReference type="EMBL" id="PEZK01000030">
    <property type="protein sequence ID" value="PIU02086.1"/>
    <property type="molecule type" value="Genomic_DNA"/>
</dbReference>
<dbReference type="AlphaFoldDB" id="A0A2M6XAV5"/>
<name>A0A2M6XAV5_9BACT</name>
<reference evidence="3" key="1">
    <citation type="submission" date="2017-09" db="EMBL/GenBank/DDBJ databases">
        <title>Depth-based differentiation of microbial function through sediment-hosted aquifers and enrichment of novel symbionts in the deep terrestrial subsurface.</title>
        <authorList>
            <person name="Probst A.J."/>
            <person name="Ladd B."/>
            <person name="Jarett J.K."/>
            <person name="Geller-Mcgrath D.E."/>
            <person name="Sieber C.M.K."/>
            <person name="Emerson J.B."/>
            <person name="Anantharaman K."/>
            <person name="Thomas B.C."/>
            <person name="Malmstrom R."/>
            <person name="Stieglmeier M."/>
            <person name="Klingl A."/>
            <person name="Woyke T."/>
            <person name="Ryan C.M."/>
            <person name="Banfield J.F."/>
        </authorList>
    </citation>
    <scope>NUCLEOTIDE SEQUENCE [LARGE SCALE GENOMIC DNA]</scope>
</reference>
<dbReference type="Pfam" id="PF18895">
    <property type="entry name" value="T4SS_pilin"/>
    <property type="match status" value="1"/>
</dbReference>
<accession>A0A2M6XAV5</accession>
<protein>
    <submittedName>
        <fullName evidence="2">Uncharacterized protein</fullName>
    </submittedName>
</protein>
<dbReference type="Proteomes" id="UP000231214">
    <property type="component" value="Unassembled WGS sequence"/>
</dbReference>
<feature type="transmembrane region" description="Helical" evidence="1">
    <location>
        <begin position="56"/>
        <end position="78"/>
    </location>
</feature>
<organism evidence="2 3">
    <name type="scientific">Candidatus Shapirobacteria bacterium CG09_land_8_20_14_0_10_49_15</name>
    <dbReference type="NCBI Taxonomy" id="1974482"/>
    <lineage>
        <taxon>Bacteria</taxon>
        <taxon>Candidatus Shapironibacteriota</taxon>
    </lineage>
</organism>
<evidence type="ECO:0000256" key="1">
    <source>
        <dbReference type="SAM" id="Phobius"/>
    </source>
</evidence>
<comment type="caution">
    <text evidence="2">The sequence shown here is derived from an EMBL/GenBank/DDBJ whole genome shotgun (WGS) entry which is preliminary data.</text>
</comment>
<gene>
    <name evidence="2" type="ORF">COT66_02095</name>
</gene>
<evidence type="ECO:0000313" key="3">
    <source>
        <dbReference type="Proteomes" id="UP000231214"/>
    </source>
</evidence>
<dbReference type="InterPro" id="IPR043993">
    <property type="entry name" value="T4SS_pilin"/>
</dbReference>